<name>A0ABV0IFM2_9MICC</name>
<reference evidence="3 4" key="1">
    <citation type="submission" date="2024-05" db="EMBL/GenBank/DDBJ databases">
        <authorList>
            <person name="Yi C."/>
        </authorList>
    </citation>
    <scope>NUCLEOTIDE SEQUENCE [LARGE SCALE GENOMIC DNA]</scope>
    <source>
        <strain evidence="3 4">XS13</strain>
    </source>
</reference>
<dbReference type="CDD" id="cd00293">
    <property type="entry name" value="USP-like"/>
    <property type="match status" value="1"/>
</dbReference>
<protein>
    <submittedName>
        <fullName evidence="3">Universal stress protein</fullName>
    </submittedName>
</protein>
<keyword evidence="4" id="KW-1185">Reference proteome</keyword>
<proteinExistence type="inferred from homology"/>
<comment type="caution">
    <text evidence="3">The sequence shown here is derived from an EMBL/GenBank/DDBJ whole genome shotgun (WGS) entry which is preliminary data.</text>
</comment>
<dbReference type="Gene3D" id="3.40.50.620">
    <property type="entry name" value="HUPs"/>
    <property type="match status" value="1"/>
</dbReference>
<organism evidence="3 4">
    <name type="scientific">Citricoccus nitrophenolicus</name>
    <dbReference type="NCBI Taxonomy" id="863575"/>
    <lineage>
        <taxon>Bacteria</taxon>
        <taxon>Bacillati</taxon>
        <taxon>Actinomycetota</taxon>
        <taxon>Actinomycetes</taxon>
        <taxon>Micrococcales</taxon>
        <taxon>Micrococcaceae</taxon>
        <taxon>Citricoccus</taxon>
    </lineage>
</organism>
<accession>A0ABV0IFM2</accession>
<evidence type="ECO:0000256" key="1">
    <source>
        <dbReference type="ARBA" id="ARBA00008791"/>
    </source>
</evidence>
<dbReference type="InterPro" id="IPR006015">
    <property type="entry name" value="Universal_stress_UspA"/>
</dbReference>
<evidence type="ECO:0000259" key="2">
    <source>
        <dbReference type="Pfam" id="PF00582"/>
    </source>
</evidence>
<dbReference type="SUPFAM" id="SSF52402">
    <property type="entry name" value="Adenine nucleotide alpha hydrolases-like"/>
    <property type="match status" value="1"/>
</dbReference>
<dbReference type="EMBL" id="JBDXMX010000002">
    <property type="protein sequence ID" value="MEO9246960.1"/>
    <property type="molecule type" value="Genomic_DNA"/>
</dbReference>
<dbReference type="Pfam" id="PF00582">
    <property type="entry name" value="Usp"/>
    <property type="match status" value="1"/>
</dbReference>
<comment type="similarity">
    <text evidence="1">Belongs to the universal stress protein A family.</text>
</comment>
<gene>
    <name evidence="3" type="ORF">ABDK96_04640</name>
</gene>
<dbReference type="RefSeq" id="WP_347919304.1">
    <property type="nucleotide sequence ID" value="NZ_JBDXMX010000002.1"/>
</dbReference>
<dbReference type="InterPro" id="IPR006016">
    <property type="entry name" value="UspA"/>
</dbReference>
<evidence type="ECO:0000313" key="4">
    <source>
        <dbReference type="Proteomes" id="UP001484097"/>
    </source>
</evidence>
<dbReference type="PANTHER" id="PTHR46268:SF6">
    <property type="entry name" value="UNIVERSAL STRESS PROTEIN UP12"/>
    <property type="match status" value="1"/>
</dbReference>
<dbReference type="PANTHER" id="PTHR46268">
    <property type="entry name" value="STRESS RESPONSE PROTEIN NHAX"/>
    <property type="match status" value="1"/>
</dbReference>
<evidence type="ECO:0000313" key="3">
    <source>
        <dbReference type="EMBL" id="MEO9246960.1"/>
    </source>
</evidence>
<dbReference type="Proteomes" id="UP001484097">
    <property type="component" value="Unassembled WGS sequence"/>
</dbReference>
<sequence>MTSTIITGVDASETAAAAARKAAELASALDATLHLICAYGRYESTTFESGPEKFHYSNEEEALKTAESVARSVRGDFAGLTIRAEAAEGKPGDALVKAAERLRADVIVVGNKRVQGMARMLGSIARDVASQAPCDVYVAYTHERKS</sequence>
<dbReference type="PRINTS" id="PR01438">
    <property type="entry name" value="UNVRSLSTRESS"/>
</dbReference>
<dbReference type="InterPro" id="IPR014729">
    <property type="entry name" value="Rossmann-like_a/b/a_fold"/>
</dbReference>
<feature type="domain" description="UspA" evidence="2">
    <location>
        <begin position="1"/>
        <end position="138"/>
    </location>
</feature>